<proteinExistence type="predicted"/>
<feature type="repeat" description="WD" evidence="4">
    <location>
        <begin position="296"/>
        <end position="338"/>
    </location>
</feature>
<sequence length="534" mass="61252">MISALSWVPKGSANPFPTKFDIQSEEIEEFDQEEIEELPEEEEDQKENNNEDTSDEEEDEEEQIKKLENEEKEEIQEDKQKSFMERYNFDDYDDDEDKDEDEEEKGLKFINKAMKGLMFYKDADTDPFLKEQDEEIDDIEDIVIRPTDSILVTAIAQSDDDFSHLDVMIYEEDCDNLYVHHDIILSSFPLTLAWMDQHPSNRQEKGNFIAVGTFDPFIEIWDLDLIDNPVPTVTLGQEGKEKGIKGKKVKKTSTCHKDSVMSLAWNSQQRNILASGSGDKTIKIWDLTTQDCLNTFSVHKDKVQTLQWNSQEKTVLISGSYDKTVNILDMRTAGQSSFKWNIKSDIEVVQWNPHNAKEFTVASDDGYIRCFDATLGSNSKPLWSVKAHNSSVQAFSYSPGPVGYFATGSSDQTVKLWKLDESGKPGLIQEKNLGEQVFSLSFFSNSPYLLAIGSENNRPYIVNTKRFVSVQNSFSVEKVEGFESEPSLKGRKQKVEEDESDDEDEEVEEEEDEEEDEEEMEDVDENQSDESMDE</sequence>
<dbReference type="Pfam" id="PF00400">
    <property type="entry name" value="WD40"/>
    <property type="match status" value="3"/>
</dbReference>
<dbReference type="Gene3D" id="2.130.10.10">
    <property type="entry name" value="YVTN repeat-like/Quinoprotein amine dehydrogenase"/>
    <property type="match status" value="2"/>
</dbReference>
<organism evidence="6 7">
    <name type="scientific">Tieghemostelium lacteum</name>
    <name type="common">Slime mold</name>
    <name type="synonym">Dictyostelium lacteum</name>
    <dbReference type="NCBI Taxonomy" id="361077"/>
    <lineage>
        <taxon>Eukaryota</taxon>
        <taxon>Amoebozoa</taxon>
        <taxon>Evosea</taxon>
        <taxon>Eumycetozoa</taxon>
        <taxon>Dictyostelia</taxon>
        <taxon>Dictyosteliales</taxon>
        <taxon>Raperosteliaceae</taxon>
        <taxon>Tieghemostelium</taxon>
    </lineage>
</organism>
<gene>
    <name evidence="6" type="ORF">DLAC_08859</name>
</gene>
<keyword evidence="2 4" id="KW-0853">WD repeat</keyword>
<dbReference type="InterPro" id="IPR044285">
    <property type="entry name" value="PWP1"/>
</dbReference>
<feature type="repeat" description="WD" evidence="4">
    <location>
        <begin position="385"/>
        <end position="420"/>
    </location>
</feature>
<dbReference type="PROSITE" id="PS50082">
    <property type="entry name" value="WD_REPEATS_2"/>
    <property type="match status" value="3"/>
</dbReference>
<dbReference type="STRING" id="361077.A0A151Z8G4"/>
<evidence type="ECO:0000256" key="4">
    <source>
        <dbReference type="PROSITE-ProRule" id="PRU00221"/>
    </source>
</evidence>
<dbReference type="InterPro" id="IPR020472">
    <property type="entry name" value="WD40_PAC1"/>
</dbReference>
<comment type="caution">
    <text evidence="6">The sequence shown here is derived from an EMBL/GenBank/DDBJ whole genome shotgun (WGS) entry which is preliminary data.</text>
</comment>
<keyword evidence="3" id="KW-0677">Repeat</keyword>
<dbReference type="PANTHER" id="PTHR14091">
    <property type="entry name" value="PERIODIC TRYPTOPHAN PROTEIN 1"/>
    <property type="match status" value="1"/>
</dbReference>
<evidence type="ECO:0000256" key="2">
    <source>
        <dbReference type="ARBA" id="ARBA00022574"/>
    </source>
</evidence>
<dbReference type="AlphaFoldDB" id="A0A151Z8G4"/>
<dbReference type="InterPro" id="IPR036322">
    <property type="entry name" value="WD40_repeat_dom_sf"/>
</dbReference>
<dbReference type="InParanoid" id="A0A151Z8G4"/>
<dbReference type="SUPFAM" id="SSF50978">
    <property type="entry name" value="WD40 repeat-like"/>
    <property type="match status" value="1"/>
</dbReference>
<dbReference type="InterPro" id="IPR015943">
    <property type="entry name" value="WD40/YVTN_repeat-like_dom_sf"/>
</dbReference>
<name>A0A151Z8G4_TIELA</name>
<dbReference type="GO" id="GO:0005634">
    <property type="term" value="C:nucleus"/>
    <property type="evidence" value="ECO:0007669"/>
    <property type="project" value="TreeGrafter"/>
</dbReference>
<evidence type="ECO:0000313" key="6">
    <source>
        <dbReference type="EMBL" id="KYQ90256.1"/>
    </source>
</evidence>
<dbReference type="InterPro" id="IPR019775">
    <property type="entry name" value="WD40_repeat_CS"/>
</dbReference>
<evidence type="ECO:0000313" key="7">
    <source>
        <dbReference type="Proteomes" id="UP000076078"/>
    </source>
</evidence>
<feature type="compositionally biased region" description="Basic and acidic residues" evidence="5">
    <location>
        <begin position="77"/>
        <end position="89"/>
    </location>
</feature>
<dbReference type="InterPro" id="IPR001680">
    <property type="entry name" value="WD40_rpt"/>
</dbReference>
<dbReference type="EMBL" id="LODT01000037">
    <property type="protein sequence ID" value="KYQ90256.1"/>
    <property type="molecule type" value="Genomic_DNA"/>
</dbReference>
<feature type="region of interest" description="Disordered" evidence="5">
    <location>
        <begin position="1"/>
        <end position="104"/>
    </location>
</feature>
<dbReference type="PROSITE" id="PS50294">
    <property type="entry name" value="WD_REPEATS_REGION"/>
    <property type="match status" value="2"/>
</dbReference>
<evidence type="ECO:0000256" key="1">
    <source>
        <dbReference type="ARBA" id="ARBA00022553"/>
    </source>
</evidence>
<dbReference type="PANTHER" id="PTHR14091:SF0">
    <property type="entry name" value="PERIODIC TRYPTOPHAN PROTEIN 1 HOMOLOG"/>
    <property type="match status" value="1"/>
</dbReference>
<dbReference type="FunCoup" id="A0A151Z8G4">
    <property type="interactions" value="1030"/>
</dbReference>
<feature type="repeat" description="WD" evidence="4">
    <location>
        <begin position="253"/>
        <end position="295"/>
    </location>
</feature>
<evidence type="ECO:0000256" key="3">
    <source>
        <dbReference type="ARBA" id="ARBA00022737"/>
    </source>
</evidence>
<feature type="region of interest" description="Disordered" evidence="5">
    <location>
        <begin position="479"/>
        <end position="534"/>
    </location>
</feature>
<dbReference type="PROSITE" id="PS00678">
    <property type="entry name" value="WD_REPEATS_1"/>
    <property type="match status" value="1"/>
</dbReference>
<accession>A0A151Z8G4</accession>
<dbReference type="OMA" id="CFVPRGV"/>
<dbReference type="SMART" id="SM00320">
    <property type="entry name" value="WD40"/>
    <property type="match status" value="6"/>
</dbReference>
<evidence type="ECO:0000256" key="5">
    <source>
        <dbReference type="SAM" id="MobiDB-lite"/>
    </source>
</evidence>
<feature type="compositionally biased region" description="Acidic residues" evidence="5">
    <location>
        <begin position="496"/>
        <end position="534"/>
    </location>
</feature>
<reference evidence="6 7" key="1">
    <citation type="submission" date="2015-12" db="EMBL/GenBank/DDBJ databases">
        <title>Dictyostelia acquired genes for synthesis and detection of signals that induce cell-type specialization by lateral gene transfer from prokaryotes.</title>
        <authorList>
            <person name="Gloeckner G."/>
            <person name="Schaap P."/>
        </authorList>
    </citation>
    <scope>NUCLEOTIDE SEQUENCE [LARGE SCALE GENOMIC DNA]</scope>
    <source>
        <strain evidence="6 7">TK</strain>
    </source>
</reference>
<protein>
    <submittedName>
        <fullName evidence="6">WD40 repeat-containing protein</fullName>
    </submittedName>
</protein>
<feature type="compositionally biased region" description="Acidic residues" evidence="5">
    <location>
        <begin position="23"/>
        <end position="62"/>
    </location>
</feature>
<dbReference type="GO" id="GO:0006364">
    <property type="term" value="P:rRNA processing"/>
    <property type="evidence" value="ECO:0007669"/>
    <property type="project" value="InterPro"/>
</dbReference>
<dbReference type="PRINTS" id="PR00320">
    <property type="entry name" value="GPROTEINBRPT"/>
</dbReference>
<feature type="compositionally biased region" description="Acidic residues" evidence="5">
    <location>
        <begin position="90"/>
        <end position="104"/>
    </location>
</feature>
<keyword evidence="1" id="KW-0597">Phosphoprotein</keyword>
<keyword evidence="7" id="KW-1185">Reference proteome</keyword>
<dbReference type="OrthoDB" id="270624at2759"/>
<dbReference type="Proteomes" id="UP000076078">
    <property type="component" value="Unassembled WGS sequence"/>
</dbReference>